<evidence type="ECO:0008006" key="4">
    <source>
        <dbReference type="Google" id="ProtNLM"/>
    </source>
</evidence>
<sequence>MLKFFTTSLIYVTTWIIWQSLAYMPPSIWMFVGTITPIGHAINPTIYLIFNKNLRRRLSDMIWGTRVDVTLVSSTGKMKANY</sequence>
<keyword evidence="1" id="KW-0812">Transmembrane</keyword>
<evidence type="ECO:0000313" key="3">
    <source>
        <dbReference type="Proteomes" id="UP001176961"/>
    </source>
</evidence>
<proteinExistence type="predicted"/>
<gene>
    <name evidence="2" type="ORF">CYNAS_LOCUS15838</name>
</gene>
<feature type="transmembrane region" description="Helical" evidence="1">
    <location>
        <begin position="28"/>
        <end position="50"/>
    </location>
</feature>
<keyword evidence="3" id="KW-1185">Reference proteome</keyword>
<dbReference type="Proteomes" id="UP001176961">
    <property type="component" value="Unassembled WGS sequence"/>
</dbReference>
<dbReference type="EMBL" id="CATQJL010000305">
    <property type="protein sequence ID" value="CAJ0603855.1"/>
    <property type="molecule type" value="Genomic_DNA"/>
</dbReference>
<keyword evidence="1" id="KW-0472">Membrane</keyword>
<evidence type="ECO:0000313" key="2">
    <source>
        <dbReference type="EMBL" id="CAJ0603855.1"/>
    </source>
</evidence>
<reference evidence="2" key="1">
    <citation type="submission" date="2023-07" db="EMBL/GenBank/DDBJ databases">
        <authorList>
            <consortium name="CYATHOMIX"/>
        </authorList>
    </citation>
    <scope>NUCLEOTIDE SEQUENCE</scope>
    <source>
        <strain evidence="2">N/A</strain>
    </source>
</reference>
<dbReference type="AlphaFoldDB" id="A0AA36H4Z2"/>
<organism evidence="2 3">
    <name type="scientific">Cylicocyclus nassatus</name>
    <name type="common">Nematode worm</name>
    <dbReference type="NCBI Taxonomy" id="53992"/>
    <lineage>
        <taxon>Eukaryota</taxon>
        <taxon>Metazoa</taxon>
        <taxon>Ecdysozoa</taxon>
        <taxon>Nematoda</taxon>
        <taxon>Chromadorea</taxon>
        <taxon>Rhabditida</taxon>
        <taxon>Rhabditina</taxon>
        <taxon>Rhabditomorpha</taxon>
        <taxon>Strongyloidea</taxon>
        <taxon>Strongylidae</taxon>
        <taxon>Cylicocyclus</taxon>
    </lineage>
</organism>
<name>A0AA36H4Z2_CYLNA</name>
<dbReference type="SUPFAM" id="SSF81321">
    <property type="entry name" value="Family A G protein-coupled receptor-like"/>
    <property type="match status" value="1"/>
</dbReference>
<accession>A0AA36H4Z2</accession>
<dbReference type="Gene3D" id="1.20.1070.10">
    <property type="entry name" value="Rhodopsin 7-helix transmembrane proteins"/>
    <property type="match status" value="1"/>
</dbReference>
<comment type="caution">
    <text evidence="2">The sequence shown here is derived from an EMBL/GenBank/DDBJ whole genome shotgun (WGS) entry which is preliminary data.</text>
</comment>
<keyword evidence="1" id="KW-1133">Transmembrane helix</keyword>
<protein>
    <recommendedName>
        <fullName evidence="4">G-protein coupled receptors family 1 profile domain-containing protein</fullName>
    </recommendedName>
</protein>
<evidence type="ECO:0000256" key="1">
    <source>
        <dbReference type="SAM" id="Phobius"/>
    </source>
</evidence>